<evidence type="ECO:0000256" key="9">
    <source>
        <dbReference type="ARBA" id="ARBA00022741"/>
    </source>
</evidence>
<dbReference type="NCBIfam" id="TIGR00657">
    <property type="entry name" value="asp_kinases"/>
    <property type="match status" value="1"/>
</dbReference>
<dbReference type="AlphaFoldDB" id="A0AAV4L9L4"/>
<dbReference type="CDD" id="cd04923">
    <property type="entry name" value="ACT_AK-LysC-DapG-like_2"/>
    <property type="match status" value="1"/>
</dbReference>
<evidence type="ECO:0000256" key="12">
    <source>
        <dbReference type="ARBA" id="ARBA00022915"/>
    </source>
</evidence>
<evidence type="ECO:0000256" key="1">
    <source>
        <dbReference type="ARBA" id="ARBA00003121"/>
    </source>
</evidence>
<evidence type="ECO:0000256" key="10">
    <source>
        <dbReference type="ARBA" id="ARBA00022777"/>
    </source>
</evidence>
<dbReference type="PROSITE" id="PS51671">
    <property type="entry name" value="ACT"/>
    <property type="match status" value="1"/>
</dbReference>
<dbReference type="PROSITE" id="PS00324">
    <property type="entry name" value="ASPARTOKINASE"/>
    <property type="match status" value="1"/>
</dbReference>
<comment type="similarity">
    <text evidence="5 17">Belongs to the aspartokinase family.</text>
</comment>
<dbReference type="NCBIfam" id="NF005154">
    <property type="entry name" value="PRK06635.1-2"/>
    <property type="match status" value="1"/>
</dbReference>
<comment type="subunit">
    <text evidence="15">Tetramer consisting of 2 isoforms Alpha (catalytic and regulation) and of a homodimer of 2 isoforms Beta (regulation).</text>
</comment>
<keyword evidence="11 16" id="KW-0067">ATP-binding</keyword>
<keyword evidence="10 17" id="KW-0418">Kinase</keyword>
<dbReference type="PANTHER" id="PTHR21499:SF68">
    <property type="entry name" value="ASPARTOKINASE 2"/>
    <property type="match status" value="1"/>
</dbReference>
<dbReference type="RefSeq" id="WP_282197743.1">
    <property type="nucleotide sequence ID" value="NZ_BOQE01000001.1"/>
</dbReference>
<feature type="binding site" evidence="16">
    <location>
        <position position="74"/>
    </location>
    <ligand>
        <name>substrate</name>
    </ligand>
</feature>
<evidence type="ECO:0000256" key="5">
    <source>
        <dbReference type="ARBA" id="ARBA00010122"/>
    </source>
</evidence>
<dbReference type="GO" id="GO:0004072">
    <property type="term" value="F:aspartate kinase activity"/>
    <property type="evidence" value="ECO:0007669"/>
    <property type="project" value="UniProtKB-EC"/>
</dbReference>
<dbReference type="GO" id="GO:0005524">
    <property type="term" value="F:ATP binding"/>
    <property type="evidence" value="ECO:0007669"/>
    <property type="project" value="UniProtKB-KW"/>
</dbReference>
<comment type="pathway">
    <text evidence="4 18">Amino-acid biosynthesis; L-threonine biosynthesis; L-threonine from L-aspartate: step 1/5.</text>
</comment>
<dbReference type="NCBIfam" id="NF005156">
    <property type="entry name" value="PRK06635.1-5"/>
    <property type="match status" value="1"/>
</dbReference>
<comment type="function">
    <text evidence="1">Catalyzes the phosphorylation of the beta-carboxyl group of aspartic acid with ATP to yield 4-phospho-L-aspartate, which is involved in the branched biosynthetic pathway leading to the biosynthesis of amino acids threonine, isoleucine and methionine.</text>
</comment>
<keyword evidence="6 18" id="KW-0028">Amino-acid biosynthesis</keyword>
<evidence type="ECO:0000256" key="11">
    <source>
        <dbReference type="ARBA" id="ARBA00022840"/>
    </source>
</evidence>
<dbReference type="CDD" id="cd04913">
    <property type="entry name" value="ACT_AKii-LysC-BS-like_1"/>
    <property type="match status" value="1"/>
</dbReference>
<gene>
    <name evidence="20" type="ORF">DNHGIG_00140</name>
</gene>
<dbReference type="PANTHER" id="PTHR21499">
    <property type="entry name" value="ASPARTATE KINASE"/>
    <property type="match status" value="1"/>
</dbReference>
<dbReference type="Gene3D" id="3.40.1160.10">
    <property type="entry name" value="Acetylglutamate kinase-like"/>
    <property type="match status" value="1"/>
</dbReference>
<feature type="domain" description="ACT" evidence="19">
    <location>
        <begin position="264"/>
        <end position="347"/>
    </location>
</feature>
<dbReference type="GO" id="GO:0019877">
    <property type="term" value="P:diaminopimelate biosynthetic process"/>
    <property type="evidence" value="ECO:0007669"/>
    <property type="project" value="UniProtKB-KW"/>
</dbReference>
<evidence type="ECO:0000256" key="2">
    <source>
        <dbReference type="ARBA" id="ARBA00004766"/>
    </source>
</evidence>
<dbReference type="EC" id="2.7.2.4" evidence="17"/>
<sequence length="412" mass="43730">MALIVQKYGGSSVRTTDHIKRVAGRIKDTVTEGNSVVVVVSAMGDTTDELIEMAGQITNKPSAREMDMLVTTGEQVSVALLSMALQEIGIDSISLTGGQAGIRTEAVHGKARILDIQPDRIHRELKDGKVVVVAGFQGVTDDGEIATLGRGGSDTTAVALAAAIQADVCEIYTDVEGVYTTDPRVVPHARKINEISYDEMLELANLGAVVLHPRAVECAKQYNIPLRVRSSFTKNPGTLVKEEAEMEQGMIVRGIAHDLNVAKVALVGVPHRKNSLQLVFKKLAAENINVDIIVQSIVHNEVSDISFTVSVDDLDKACDVLNGVKEELNASEIVCEEGLAKVSIVGAGMISNPGVAAQMFDALTEAGIGIKMVSTSEIKVSCVIDASQVHDAVKALHTSFGLDALDTVTVAK</sequence>
<accession>A0AAV4L9L4</accession>
<dbReference type="Pfam" id="PF00696">
    <property type="entry name" value="AA_kinase"/>
    <property type="match status" value="1"/>
</dbReference>
<evidence type="ECO:0000256" key="8">
    <source>
        <dbReference type="ARBA" id="ARBA00022737"/>
    </source>
</evidence>
<evidence type="ECO:0000256" key="3">
    <source>
        <dbReference type="ARBA" id="ARBA00004986"/>
    </source>
</evidence>
<comment type="pathway">
    <text evidence="3 18">Amino-acid biosynthesis; L-methionine biosynthesis via de novo pathway; L-homoserine from L-aspartate: step 1/3.</text>
</comment>
<dbReference type="CDD" id="cd04246">
    <property type="entry name" value="AAK_AK-DapG-like"/>
    <property type="match status" value="1"/>
</dbReference>
<dbReference type="NCBIfam" id="NF005155">
    <property type="entry name" value="PRK06635.1-4"/>
    <property type="match status" value="1"/>
</dbReference>
<keyword evidence="21" id="KW-1185">Reference proteome</keyword>
<dbReference type="FunFam" id="3.30.2130.10:FF:000001">
    <property type="entry name" value="Bifunctional aspartokinase/homoserine dehydrogenase"/>
    <property type="match status" value="1"/>
</dbReference>
<dbReference type="InterPro" id="IPR036393">
    <property type="entry name" value="AceGlu_kinase-like_sf"/>
</dbReference>
<protein>
    <recommendedName>
        <fullName evidence="17">Aspartokinase</fullName>
        <ecNumber evidence="17">2.7.2.4</ecNumber>
    </recommendedName>
</protein>
<evidence type="ECO:0000256" key="15">
    <source>
        <dbReference type="ARBA" id="ARBA00063835"/>
    </source>
</evidence>
<keyword evidence="13" id="KW-0457">Lysine biosynthesis</keyword>
<evidence type="ECO:0000313" key="21">
    <source>
        <dbReference type="Proteomes" id="UP001057291"/>
    </source>
</evidence>
<dbReference type="GO" id="GO:0009090">
    <property type="term" value="P:homoserine biosynthetic process"/>
    <property type="evidence" value="ECO:0007669"/>
    <property type="project" value="TreeGrafter"/>
</dbReference>
<comment type="catalytic activity">
    <reaction evidence="14 17">
        <text>L-aspartate + ATP = 4-phospho-L-aspartate + ADP</text>
        <dbReference type="Rhea" id="RHEA:23776"/>
        <dbReference type="ChEBI" id="CHEBI:29991"/>
        <dbReference type="ChEBI" id="CHEBI:30616"/>
        <dbReference type="ChEBI" id="CHEBI:57535"/>
        <dbReference type="ChEBI" id="CHEBI:456216"/>
        <dbReference type="EC" id="2.7.2.4"/>
    </reaction>
</comment>
<evidence type="ECO:0000259" key="19">
    <source>
        <dbReference type="PROSITE" id="PS51671"/>
    </source>
</evidence>
<dbReference type="GO" id="GO:0009089">
    <property type="term" value="P:lysine biosynthetic process via diaminopimelate"/>
    <property type="evidence" value="ECO:0007669"/>
    <property type="project" value="InterPro"/>
</dbReference>
<feature type="binding site" evidence="16">
    <location>
        <position position="47"/>
    </location>
    <ligand>
        <name>substrate</name>
    </ligand>
</feature>
<dbReference type="InterPro" id="IPR002912">
    <property type="entry name" value="ACT_dom"/>
</dbReference>
<evidence type="ECO:0000256" key="14">
    <source>
        <dbReference type="ARBA" id="ARBA00047872"/>
    </source>
</evidence>
<dbReference type="InterPro" id="IPR001048">
    <property type="entry name" value="Asp/Glu/Uridylate_kinase"/>
</dbReference>
<dbReference type="InterPro" id="IPR045865">
    <property type="entry name" value="ACT-like_dom_sf"/>
</dbReference>
<dbReference type="GO" id="GO:0005829">
    <property type="term" value="C:cytosol"/>
    <property type="evidence" value="ECO:0007669"/>
    <property type="project" value="TreeGrafter"/>
</dbReference>
<name>A0AAV4L9L4_9BACL</name>
<dbReference type="InterPro" id="IPR018042">
    <property type="entry name" value="Aspartate_kinase_CS"/>
</dbReference>
<proteinExistence type="inferred from homology"/>
<keyword evidence="9 16" id="KW-0547">Nucleotide-binding</keyword>
<dbReference type="FunFam" id="3.40.1160.10:FF:000002">
    <property type="entry name" value="Aspartokinase"/>
    <property type="match status" value="1"/>
</dbReference>
<dbReference type="Gene3D" id="3.30.2130.10">
    <property type="entry name" value="VC0802-like"/>
    <property type="match status" value="1"/>
</dbReference>
<dbReference type="EMBL" id="BOQE01000001">
    <property type="protein sequence ID" value="GIM44465.1"/>
    <property type="molecule type" value="Genomic_DNA"/>
</dbReference>
<evidence type="ECO:0000313" key="20">
    <source>
        <dbReference type="EMBL" id="GIM44465.1"/>
    </source>
</evidence>
<feature type="binding site" evidence="16">
    <location>
        <position position="179"/>
    </location>
    <ligand>
        <name>ATP</name>
        <dbReference type="ChEBI" id="CHEBI:30616"/>
    </ligand>
</feature>
<keyword evidence="8" id="KW-0677">Repeat</keyword>
<organism evidence="20 21">
    <name type="scientific">Collibacillus ludicampi</name>
    <dbReference type="NCBI Taxonomy" id="2771369"/>
    <lineage>
        <taxon>Bacteria</taxon>
        <taxon>Bacillati</taxon>
        <taxon>Bacillota</taxon>
        <taxon>Bacilli</taxon>
        <taxon>Bacillales</taxon>
        <taxon>Alicyclobacillaceae</taxon>
        <taxon>Collibacillus</taxon>
    </lineage>
</organism>
<dbReference type="SUPFAM" id="SSF55021">
    <property type="entry name" value="ACT-like"/>
    <property type="match status" value="2"/>
</dbReference>
<evidence type="ECO:0000256" key="17">
    <source>
        <dbReference type="RuleBase" id="RU003448"/>
    </source>
</evidence>
<dbReference type="InterPro" id="IPR054352">
    <property type="entry name" value="ACT_Aspartokinase"/>
</dbReference>
<feature type="binding site" evidence="16">
    <location>
        <position position="184"/>
    </location>
    <ligand>
        <name>ATP</name>
        <dbReference type="ChEBI" id="CHEBI:30616"/>
    </ligand>
</feature>
<evidence type="ECO:0000256" key="13">
    <source>
        <dbReference type="ARBA" id="ARBA00023154"/>
    </source>
</evidence>
<reference evidence="20" key="1">
    <citation type="journal article" date="2023" name="Int. J. Syst. Evol. Microbiol.">
        <title>Collibacillus ludicampi gen. nov., sp. nov., a new soil bacterium of the family Alicyclobacillaceae.</title>
        <authorList>
            <person name="Jojima T."/>
            <person name="Ioku Y."/>
            <person name="Fukuta Y."/>
            <person name="Shirasaka N."/>
            <person name="Matsumura Y."/>
            <person name="Mori M."/>
        </authorList>
    </citation>
    <scope>NUCLEOTIDE SEQUENCE</scope>
    <source>
        <strain evidence="20">TP075</strain>
    </source>
</reference>
<dbReference type="NCBIfam" id="TIGR00656">
    <property type="entry name" value="asp_kin_monofn"/>
    <property type="match status" value="1"/>
</dbReference>
<dbReference type="InterPro" id="IPR005260">
    <property type="entry name" value="Asp_kin_monofn"/>
</dbReference>
<evidence type="ECO:0000256" key="4">
    <source>
        <dbReference type="ARBA" id="ARBA00005139"/>
    </source>
</evidence>
<keyword evidence="7 17" id="KW-0808">Transferase</keyword>
<dbReference type="SUPFAM" id="SSF53633">
    <property type="entry name" value="Carbamate kinase-like"/>
    <property type="match status" value="1"/>
</dbReference>
<dbReference type="Pfam" id="PF22468">
    <property type="entry name" value="ACT_9"/>
    <property type="match status" value="1"/>
</dbReference>
<keyword evidence="12" id="KW-0220">Diaminopimelate biosynthesis</keyword>
<evidence type="ECO:0000256" key="6">
    <source>
        <dbReference type="ARBA" id="ARBA00022605"/>
    </source>
</evidence>
<dbReference type="Proteomes" id="UP001057291">
    <property type="component" value="Unassembled WGS sequence"/>
</dbReference>
<feature type="binding site" evidence="16">
    <location>
        <begin position="7"/>
        <end position="10"/>
    </location>
    <ligand>
        <name>ATP</name>
        <dbReference type="ChEBI" id="CHEBI:30616"/>
    </ligand>
</feature>
<feature type="binding site" evidence="16">
    <location>
        <begin position="173"/>
        <end position="174"/>
    </location>
    <ligand>
        <name>ATP</name>
        <dbReference type="ChEBI" id="CHEBI:30616"/>
    </ligand>
</feature>
<comment type="pathway">
    <text evidence="2 18">Amino-acid biosynthesis; L-lysine biosynthesis via DAP pathway; (S)-tetrahydrodipicolinate from L-aspartate: step 1/4.</text>
</comment>
<dbReference type="InterPro" id="IPR001341">
    <property type="entry name" value="Asp_kinase"/>
</dbReference>
<evidence type="ECO:0000256" key="7">
    <source>
        <dbReference type="ARBA" id="ARBA00022679"/>
    </source>
</evidence>
<evidence type="ECO:0000256" key="16">
    <source>
        <dbReference type="PIRSR" id="PIRSR000726-1"/>
    </source>
</evidence>
<comment type="caution">
    <text evidence="20">The sequence shown here is derived from an EMBL/GenBank/DDBJ whole genome shotgun (WGS) entry which is preliminary data.</text>
</comment>
<dbReference type="PIRSF" id="PIRSF000726">
    <property type="entry name" value="Asp_kin"/>
    <property type="match status" value="1"/>
</dbReference>
<evidence type="ECO:0000256" key="18">
    <source>
        <dbReference type="RuleBase" id="RU004249"/>
    </source>
</evidence>